<reference evidence="1 2" key="1">
    <citation type="submission" date="2019-12" db="EMBL/GenBank/DDBJ databases">
        <title>Genomic-based taxomic classification of the family Erythrobacteraceae.</title>
        <authorList>
            <person name="Xu L."/>
        </authorList>
    </citation>
    <scope>NUCLEOTIDE SEQUENCE [LARGE SCALE GENOMIC DNA]</scope>
    <source>
        <strain evidence="1 2">M0322</strain>
    </source>
</reference>
<comment type="caution">
    <text evidence="1">The sequence shown here is derived from an EMBL/GenBank/DDBJ whole genome shotgun (WGS) entry which is preliminary data.</text>
</comment>
<dbReference type="EMBL" id="WTYV01000008">
    <property type="protein sequence ID" value="MXO73179.1"/>
    <property type="molecule type" value="Genomic_DNA"/>
</dbReference>
<proteinExistence type="predicted"/>
<dbReference type="Proteomes" id="UP000466966">
    <property type="component" value="Unassembled WGS sequence"/>
</dbReference>
<keyword evidence="2" id="KW-1185">Reference proteome</keyword>
<dbReference type="RefSeq" id="WP_160773114.1">
    <property type="nucleotide sequence ID" value="NZ_WTYV01000008.1"/>
</dbReference>
<gene>
    <name evidence="1" type="ORF">GRI99_16240</name>
</gene>
<dbReference type="AlphaFoldDB" id="A0A844Z038"/>
<organism evidence="1 2">
    <name type="scientific">Alteraurantiacibacter buctensis</name>
    <dbReference type="NCBI Taxonomy" id="1503981"/>
    <lineage>
        <taxon>Bacteria</taxon>
        <taxon>Pseudomonadati</taxon>
        <taxon>Pseudomonadota</taxon>
        <taxon>Alphaproteobacteria</taxon>
        <taxon>Sphingomonadales</taxon>
        <taxon>Erythrobacteraceae</taxon>
        <taxon>Alteraurantiacibacter</taxon>
    </lineage>
</organism>
<evidence type="ECO:0000313" key="1">
    <source>
        <dbReference type="EMBL" id="MXO73179.1"/>
    </source>
</evidence>
<evidence type="ECO:0000313" key="2">
    <source>
        <dbReference type="Proteomes" id="UP000466966"/>
    </source>
</evidence>
<name>A0A844Z038_9SPHN</name>
<sequence length="299" mass="33797">MTFDKGLRIRVERLLAGAHHARDLDELFLALRQRSFGAKLVREIGDFSAHRQERDQGIACKSIQNFALLMGFSWRRDTARREGLPIPGDIDDFLSTSLAALEMDHDDNLRATLRMPRGQVVKLLRSAHRKIVDVRDGQPVFSEELSPKERAVCDRYFFAVPLQWAFDEDNLVGDLATCLVKNRLICDEELEILKTRGQEIAVFAMDRMHLSSVPLPGGTVATLHIGREWADGDENLSINAHIPVDIGRPNVFLMTLLFKTRCRVEHWLEPREFAEALQPASGIIEPVEINAAGKLQVLV</sequence>
<accession>A0A844Z038</accession>
<protein>
    <submittedName>
        <fullName evidence="1">Uncharacterized protein</fullName>
    </submittedName>
</protein>
<dbReference type="OrthoDB" id="7481654at2"/>